<keyword evidence="3" id="KW-1185">Reference proteome</keyword>
<dbReference type="InterPro" id="IPR045518">
    <property type="entry name" value="2EXR"/>
</dbReference>
<gene>
    <name evidence="2" type="ORF">BOTNAR_0107g00250</name>
</gene>
<dbReference type="Proteomes" id="UP000297452">
    <property type="component" value="Unassembled WGS sequence"/>
</dbReference>
<dbReference type="Pfam" id="PF20150">
    <property type="entry name" value="2EXR"/>
    <property type="match status" value="1"/>
</dbReference>
<protein>
    <recommendedName>
        <fullName evidence="1">2EXR domain-containing protein</fullName>
    </recommendedName>
</protein>
<evidence type="ECO:0000313" key="2">
    <source>
        <dbReference type="EMBL" id="TGO62901.1"/>
    </source>
</evidence>
<dbReference type="EMBL" id="PQXJ01000107">
    <property type="protein sequence ID" value="TGO62901.1"/>
    <property type="molecule type" value="Genomic_DNA"/>
</dbReference>
<feature type="domain" description="2EXR" evidence="1">
    <location>
        <begin position="56"/>
        <end position="157"/>
    </location>
</feature>
<dbReference type="OrthoDB" id="3473305at2759"/>
<sequence>MSRLVKAKNLLFISSNIEILKRLKSDEKTKAAPSIGLVPMDLESQEQITTPINRTFTLFPNLPLELQRKIWEFAAMPVTRAIEIQCRRMKDIRHPITKFFFKSFINPLWIQYCTTKNPIPTPLLHTCSESRNLALRNYCFHYLLNRPFYSNVDTEILWMRGYAIFGFVRGGNRGGFMGPEDDQYEFWLSRYNFRLLAIDHQSRLIIHNKGQFTQTEEIFSWNMNFWKRYVLEAPTVEKVYLVYNQREKRTEALEEAKTLFEHGKIVMTQSSQYADPQVPSRYYCKFMGLRKKTGLGFKAPPVEAILDTELMQQFH</sequence>
<comment type="caution">
    <text evidence="2">The sequence shown here is derived from an EMBL/GenBank/DDBJ whole genome shotgun (WGS) entry which is preliminary data.</text>
</comment>
<name>A0A4Z1IMW9_9HELO</name>
<dbReference type="PANTHER" id="PTHR35910">
    <property type="entry name" value="2EXR DOMAIN-CONTAINING PROTEIN"/>
    <property type="match status" value="1"/>
</dbReference>
<evidence type="ECO:0000259" key="1">
    <source>
        <dbReference type="Pfam" id="PF20150"/>
    </source>
</evidence>
<accession>A0A4Z1IMW9</accession>
<dbReference type="PANTHER" id="PTHR35910:SF6">
    <property type="entry name" value="2EXR DOMAIN-CONTAINING PROTEIN"/>
    <property type="match status" value="1"/>
</dbReference>
<organism evidence="2 3">
    <name type="scientific">Botryotinia narcissicola</name>
    <dbReference type="NCBI Taxonomy" id="278944"/>
    <lineage>
        <taxon>Eukaryota</taxon>
        <taxon>Fungi</taxon>
        <taxon>Dikarya</taxon>
        <taxon>Ascomycota</taxon>
        <taxon>Pezizomycotina</taxon>
        <taxon>Leotiomycetes</taxon>
        <taxon>Helotiales</taxon>
        <taxon>Sclerotiniaceae</taxon>
        <taxon>Botryotinia</taxon>
    </lineage>
</organism>
<dbReference type="AlphaFoldDB" id="A0A4Z1IMW9"/>
<proteinExistence type="predicted"/>
<reference evidence="2 3" key="1">
    <citation type="submission" date="2017-12" db="EMBL/GenBank/DDBJ databases">
        <title>Comparative genomics of Botrytis spp.</title>
        <authorList>
            <person name="Valero-Jimenez C.A."/>
            <person name="Tapia P."/>
            <person name="Veloso J."/>
            <person name="Silva-Moreno E."/>
            <person name="Staats M."/>
            <person name="Valdes J.H."/>
            <person name="Van Kan J.A.L."/>
        </authorList>
    </citation>
    <scope>NUCLEOTIDE SEQUENCE [LARGE SCALE GENOMIC DNA]</scope>
    <source>
        <strain evidence="2 3">MUCL2120</strain>
    </source>
</reference>
<evidence type="ECO:0000313" key="3">
    <source>
        <dbReference type="Proteomes" id="UP000297452"/>
    </source>
</evidence>